<sequence length="251" mass="25121">MGRLTGKAAFITGAASGIGKAAALLFAQEGARLCLLDIATEAGGALADEIAAGGGDALFLETDITSEQSVSSSFERGLATLGEVDVLLNCAGGSSGKDGSIVDAPIEELWRVMQLDLLGTILTCRAAIPAMRAAGGGSIVNMSSTVTVATVPGIDFYTAVKGGVSALTRTLAVQHAPSRIRVNALAPGVTMTERVLAISGGDVSRFPLASKQVLGPAKPHEVAAAALFLASDDAAMVTGVVLPVDGGASAW</sequence>
<organism evidence="3 4">
    <name type="scientific">Microvirga subterranea</name>
    <dbReference type="NCBI Taxonomy" id="186651"/>
    <lineage>
        <taxon>Bacteria</taxon>
        <taxon>Pseudomonadati</taxon>
        <taxon>Pseudomonadota</taxon>
        <taxon>Alphaproteobacteria</taxon>
        <taxon>Hyphomicrobiales</taxon>
        <taxon>Methylobacteriaceae</taxon>
        <taxon>Microvirga</taxon>
    </lineage>
</organism>
<comment type="similarity">
    <text evidence="1">Belongs to the short-chain dehydrogenases/reductases (SDR) family.</text>
</comment>
<dbReference type="PANTHER" id="PTHR24321">
    <property type="entry name" value="DEHYDROGENASES, SHORT CHAIN"/>
    <property type="match status" value="1"/>
</dbReference>
<dbReference type="Gene3D" id="3.40.50.720">
    <property type="entry name" value="NAD(P)-binding Rossmann-like Domain"/>
    <property type="match status" value="1"/>
</dbReference>
<evidence type="ECO:0000313" key="4">
    <source>
        <dbReference type="Proteomes" id="UP000254925"/>
    </source>
</evidence>
<reference evidence="3 4" key="1">
    <citation type="submission" date="2018-07" db="EMBL/GenBank/DDBJ databases">
        <title>Genomic Encyclopedia of Type Strains, Phase IV (KMG-IV): sequencing the most valuable type-strain genomes for metagenomic binning, comparative biology and taxonomic classification.</title>
        <authorList>
            <person name="Goeker M."/>
        </authorList>
    </citation>
    <scope>NUCLEOTIDE SEQUENCE [LARGE SCALE GENOMIC DNA]</scope>
    <source>
        <strain evidence="3 4">DSM 14364</strain>
    </source>
</reference>
<dbReference type="OrthoDB" id="9792355at2"/>
<protein>
    <submittedName>
        <fullName evidence="3">NAD(P)-dependent dehydrogenase (Short-subunit alcohol dehydrogenase family)</fullName>
    </submittedName>
</protein>
<dbReference type="PRINTS" id="PR00080">
    <property type="entry name" value="SDRFAMILY"/>
</dbReference>
<dbReference type="FunFam" id="3.40.50.720:FF:000084">
    <property type="entry name" value="Short-chain dehydrogenase reductase"/>
    <property type="match status" value="1"/>
</dbReference>
<dbReference type="PRINTS" id="PR00081">
    <property type="entry name" value="GDHRDH"/>
</dbReference>
<evidence type="ECO:0000313" key="3">
    <source>
        <dbReference type="EMBL" id="RDI53813.1"/>
    </source>
</evidence>
<dbReference type="InterPro" id="IPR002347">
    <property type="entry name" value="SDR_fam"/>
</dbReference>
<dbReference type="RefSeq" id="WP_114772443.1">
    <property type="nucleotide sequence ID" value="NZ_QQBB01000012.1"/>
</dbReference>
<dbReference type="Proteomes" id="UP000254925">
    <property type="component" value="Unassembled WGS sequence"/>
</dbReference>
<dbReference type="CDD" id="cd05233">
    <property type="entry name" value="SDR_c"/>
    <property type="match status" value="1"/>
</dbReference>
<dbReference type="Pfam" id="PF13561">
    <property type="entry name" value="adh_short_C2"/>
    <property type="match status" value="1"/>
</dbReference>
<dbReference type="AlphaFoldDB" id="A0A370HA40"/>
<keyword evidence="2" id="KW-0560">Oxidoreductase</keyword>
<comment type="caution">
    <text evidence="3">The sequence shown here is derived from an EMBL/GenBank/DDBJ whole genome shotgun (WGS) entry which is preliminary data.</text>
</comment>
<dbReference type="PANTHER" id="PTHR24321:SF14">
    <property type="entry name" value="SHORT-CHAIN TYPE DEHYDROGENASE_REDUCTASE BLR2146-RELATED"/>
    <property type="match status" value="1"/>
</dbReference>
<evidence type="ECO:0000256" key="2">
    <source>
        <dbReference type="ARBA" id="ARBA00023002"/>
    </source>
</evidence>
<dbReference type="InterPro" id="IPR036291">
    <property type="entry name" value="NAD(P)-bd_dom_sf"/>
</dbReference>
<accession>A0A370HA40</accession>
<keyword evidence="4" id="KW-1185">Reference proteome</keyword>
<evidence type="ECO:0000256" key="1">
    <source>
        <dbReference type="ARBA" id="ARBA00006484"/>
    </source>
</evidence>
<gene>
    <name evidence="3" type="ORF">DES45_11217</name>
</gene>
<dbReference type="SUPFAM" id="SSF51735">
    <property type="entry name" value="NAD(P)-binding Rossmann-fold domains"/>
    <property type="match status" value="1"/>
</dbReference>
<name>A0A370HA40_9HYPH</name>
<dbReference type="GO" id="GO:0016491">
    <property type="term" value="F:oxidoreductase activity"/>
    <property type="evidence" value="ECO:0007669"/>
    <property type="project" value="UniProtKB-KW"/>
</dbReference>
<dbReference type="EMBL" id="QQBB01000012">
    <property type="protein sequence ID" value="RDI53813.1"/>
    <property type="molecule type" value="Genomic_DNA"/>
</dbReference>
<proteinExistence type="inferred from homology"/>